<evidence type="ECO:0000256" key="5">
    <source>
        <dbReference type="ARBA" id="ARBA00022989"/>
    </source>
</evidence>
<keyword evidence="4 7" id="KW-0812">Transmembrane</keyword>
<dbReference type="RefSeq" id="WP_003786086.1">
    <property type="nucleotide sequence ID" value="NZ_CP091518.1"/>
</dbReference>
<evidence type="ECO:0000256" key="2">
    <source>
        <dbReference type="ARBA" id="ARBA00010992"/>
    </source>
</evidence>
<keyword evidence="3" id="KW-0813">Transport</keyword>
<feature type="transmembrane region" description="Helical" evidence="7">
    <location>
        <begin position="33"/>
        <end position="55"/>
    </location>
</feature>
<evidence type="ECO:0000256" key="7">
    <source>
        <dbReference type="SAM" id="Phobius"/>
    </source>
</evidence>
<evidence type="ECO:0000313" key="10">
    <source>
        <dbReference type="Proteomes" id="UP000248598"/>
    </source>
</evidence>
<dbReference type="InterPro" id="IPR020846">
    <property type="entry name" value="MFS_dom"/>
</dbReference>
<feature type="transmembrane region" description="Helical" evidence="7">
    <location>
        <begin position="67"/>
        <end position="87"/>
    </location>
</feature>
<evidence type="ECO:0000259" key="8">
    <source>
        <dbReference type="PROSITE" id="PS50850"/>
    </source>
</evidence>
<evidence type="ECO:0000256" key="4">
    <source>
        <dbReference type="ARBA" id="ARBA00022692"/>
    </source>
</evidence>
<protein>
    <submittedName>
        <fullName evidence="9">4-hydroxybenzoate transporter PcaK</fullName>
    </submittedName>
</protein>
<reference evidence="9 10" key="1">
    <citation type="submission" date="2018-06" db="EMBL/GenBank/DDBJ databases">
        <authorList>
            <consortium name="Pathogen Informatics"/>
            <person name="Doyle S."/>
        </authorList>
    </citation>
    <scope>NUCLEOTIDE SEQUENCE [LARGE SCALE GENOMIC DNA]</scope>
    <source>
        <strain evidence="9 10">NCTC10529</strain>
    </source>
</reference>
<dbReference type="GeneID" id="93262599"/>
<dbReference type="AlphaFoldDB" id="A0AAX2J4K5"/>
<evidence type="ECO:0000313" key="9">
    <source>
        <dbReference type="EMBL" id="SQH25121.1"/>
    </source>
</evidence>
<dbReference type="GO" id="GO:0016020">
    <property type="term" value="C:membrane"/>
    <property type="evidence" value="ECO:0007669"/>
    <property type="project" value="UniProtKB-SubCell"/>
</dbReference>
<proteinExistence type="inferred from homology"/>
<comment type="similarity">
    <text evidence="2">Belongs to the major facilitator superfamily. Sugar transporter (TC 2.A.1.1) family.</text>
</comment>
<dbReference type="PROSITE" id="PS50850">
    <property type="entry name" value="MFS"/>
    <property type="match status" value="1"/>
</dbReference>
<dbReference type="GO" id="GO:0022857">
    <property type="term" value="F:transmembrane transporter activity"/>
    <property type="evidence" value="ECO:0007669"/>
    <property type="project" value="InterPro"/>
</dbReference>
<dbReference type="Proteomes" id="UP000248598">
    <property type="component" value="Chromosome 1"/>
</dbReference>
<accession>A0AAX2J4K5</accession>
<evidence type="ECO:0000256" key="6">
    <source>
        <dbReference type="ARBA" id="ARBA00023136"/>
    </source>
</evidence>
<evidence type="ECO:0000256" key="1">
    <source>
        <dbReference type="ARBA" id="ARBA00004141"/>
    </source>
</evidence>
<name>A0AAX2J4K5_KINKI</name>
<feature type="domain" description="Major facilitator superfamily (MFS) profile" evidence="8">
    <location>
        <begin position="1"/>
        <end position="123"/>
    </location>
</feature>
<gene>
    <name evidence="9" type="primary">pcaK_4</name>
    <name evidence="9" type="ORF">NCTC10529_01316</name>
</gene>
<dbReference type="Gene3D" id="1.20.1250.20">
    <property type="entry name" value="MFS general substrate transporter like domains"/>
    <property type="match status" value="1"/>
</dbReference>
<dbReference type="EMBL" id="LS483426">
    <property type="protein sequence ID" value="SQH25121.1"/>
    <property type="molecule type" value="Genomic_DNA"/>
</dbReference>
<dbReference type="InterPro" id="IPR036259">
    <property type="entry name" value="MFS_trans_sf"/>
</dbReference>
<sequence length="127" mass="13441">MSAGCFDYVLMAFTLLSTVAICVFVPATAILSVALILAILLGALINGCIAGLYTINPTLYRTEFRSTGVSMAIGVGRLGSIISPWLVGTLLDEGWQKNQLYFGAAIVLLFAVVGISLLKPQNSDNQV</sequence>
<dbReference type="PANTHER" id="PTHR23511">
    <property type="entry name" value="SYNAPTIC VESICLE GLYCOPROTEIN 2"/>
    <property type="match status" value="1"/>
</dbReference>
<organism evidence="9 10">
    <name type="scientific">Kingella kingae</name>
    <dbReference type="NCBI Taxonomy" id="504"/>
    <lineage>
        <taxon>Bacteria</taxon>
        <taxon>Pseudomonadati</taxon>
        <taxon>Pseudomonadota</taxon>
        <taxon>Betaproteobacteria</taxon>
        <taxon>Neisseriales</taxon>
        <taxon>Neisseriaceae</taxon>
        <taxon>Kingella</taxon>
    </lineage>
</organism>
<feature type="transmembrane region" description="Helical" evidence="7">
    <location>
        <begin position="7"/>
        <end position="27"/>
    </location>
</feature>
<evidence type="ECO:0000256" key="3">
    <source>
        <dbReference type="ARBA" id="ARBA00022448"/>
    </source>
</evidence>
<feature type="transmembrane region" description="Helical" evidence="7">
    <location>
        <begin position="99"/>
        <end position="118"/>
    </location>
</feature>
<keyword evidence="6 7" id="KW-0472">Membrane</keyword>
<keyword evidence="5 7" id="KW-1133">Transmembrane helix</keyword>
<comment type="subcellular location">
    <subcellularLocation>
        <location evidence="1">Membrane</location>
        <topology evidence="1">Multi-pass membrane protein</topology>
    </subcellularLocation>
</comment>
<dbReference type="SUPFAM" id="SSF103473">
    <property type="entry name" value="MFS general substrate transporter"/>
    <property type="match status" value="1"/>
</dbReference>